<sequence>MKSVFLFKISIFIFSIWMCYLNRNTCNSDKCLGKGCNIERSLGIRFHRSLTKSIHRKELYNTELGRKTPYHGENKKINNLSDDISAYTKLKKRGLNNYDLYRKVYKHRYAKKNALAKLDCLCEKKLFDKFDYICDLSEKLKNERKSFKRVLFQKYGIGLILLSLIPLLGIIVPLYLYEKYTKKKLFPFFNGAVEGYKIGGCRPFWKDFAGFTITNEIHINTWKLISKLNIAFIVASTIIILIIIFFILIKINKYKRLKAGKGKMNLKE</sequence>
<feature type="transmembrane region" description="Helical" evidence="1">
    <location>
        <begin position="155"/>
        <end position="177"/>
    </location>
</feature>
<name>A0A0J9W747_PLAVI</name>
<dbReference type="EMBL" id="KQ235598">
    <property type="protein sequence ID" value="KMZ96488.1"/>
    <property type="molecule type" value="Genomic_DNA"/>
</dbReference>
<evidence type="ECO:0000256" key="1">
    <source>
        <dbReference type="SAM" id="Phobius"/>
    </source>
</evidence>
<keyword evidence="1" id="KW-0472">Membrane</keyword>
<protein>
    <recommendedName>
        <fullName evidence="4">Variable surface protein Vir35</fullName>
    </recommendedName>
</protein>
<gene>
    <name evidence="2" type="ORF">PVNG_05841</name>
</gene>
<feature type="transmembrane region" description="Helical" evidence="1">
    <location>
        <begin position="230"/>
        <end position="249"/>
    </location>
</feature>
<feature type="transmembrane region" description="Helical" evidence="1">
    <location>
        <begin position="6"/>
        <end position="22"/>
    </location>
</feature>
<evidence type="ECO:0000313" key="2">
    <source>
        <dbReference type="EMBL" id="KMZ96488.1"/>
    </source>
</evidence>
<dbReference type="AlphaFoldDB" id="A0A0J9W747"/>
<keyword evidence="1" id="KW-1133">Transmembrane helix</keyword>
<dbReference type="Proteomes" id="UP000053239">
    <property type="component" value="Unassembled WGS sequence"/>
</dbReference>
<evidence type="ECO:0008006" key="4">
    <source>
        <dbReference type="Google" id="ProtNLM"/>
    </source>
</evidence>
<dbReference type="InterPro" id="IPR022139">
    <property type="entry name" value="Fam-L/Fam-M-like_plasmodium"/>
</dbReference>
<evidence type="ECO:0000313" key="3">
    <source>
        <dbReference type="Proteomes" id="UP000053239"/>
    </source>
</evidence>
<organism evidence="2 3">
    <name type="scientific">Plasmodium vivax North Korean</name>
    <dbReference type="NCBI Taxonomy" id="1035514"/>
    <lineage>
        <taxon>Eukaryota</taxon>
        <taxon>Sar</taxon>
        <taxon>Alveolata</taxon>
        <taxon>Apicomplexa</taxon>
        <taxon>Aconoidasida</taxon>
        <taxon>Haemosporida</taxon>
        <taxon>Plasmodiidae</taxon>
        <taxon>Plasmodium</taxon>
        <taxon>Plasmodium (Plasmodium)</taxon>
    </lineage>
</organism>
<accession>A0A0J9W747</accession>
<dbReference type="Pfam" id="PF12420">
    <property type="entry name" value="DUF3671"/>
    <property type="match status" value="1"/>
</dbReference>
<keyword evidence="1" id="KW-0812">Transmembrane</keyword>
<reference evidence="2 3" key="1">
    <citation type="submission" date="2011-09" db="EMBL/GenBank/DDBJ databases">
        <title>The Genome Sequence of Plasmodium vivax North Korean.</title>
        <authorList>
            <consortium name="The Broad Institute Genome Sequencing Platform"/>
            <consortium name="The Broad Institute Genome Sequencing Center for Infectious Disease"/>
            <person name="Neafsey D."/>
            <person name="Carlton J."/>
            <person name="Barnwell J."/>
            <person name="Collins W."/>
            <person name="Escalante A."/>
            <person name="Mullikin J."/>
            <person name="Saul A."/>
            <person name="Guigo R."/>
            <person name="Camara F."/>
            <person name="Young S.K."/>
            <person name="Zeng Q."/>
            <person name="Gargeya S."/>
            <person name="Fitzgerald M."/>
            <person name="Haas B."/>
            <person name="Abouelleil A."/>
            <person name="Alvarado L."/>
            <person name="Arachchi H.M."/>
            <person name="Berlin A."/>
            <person name="Brown A."/>
            <person name="Chapman S.B."/>
            <person name="Chen Z."/>
            <person name="Dunbar C."/>
            <person name="Freedman E."/>
            <person name="Gearin G."/>
            <person name="Gellesch M."/>
            <person name="Goldberg J."/>
            <person name="Griggs A."/>
            <person name="Gujja S."/>
            <person name="Heiman D."/>
            <person name="Howarth C."/>
            <person name="Larson L."/>
            <person name="Lui A."/>
            <person name="MacDonald P.J.P."/>
            <person name="Montmayeur A."/>
            <person name="Murphy C."/>
            <person name="Neiman D."/>
            <person name="Pearson M."/>
            <person name="Priest M."/>
            <person name="Roberts A."/>
            <person name="Saif S."/>
            <person name="Shea T."/>
            <person name="Shenoy N."/>
            <person name="Sisk P."/>
            <person name="Stolte C."/>
            <person name="Sykes S."/>
            <person name="Wortman J."/>
            <person name="Nusbaum C."/>
            <person name="Birren B."/>
        </authorList>
    </citation>
    <scope>NUCLEOTIDE SEQUENCE [LARGE SCALE GENOMIC DNA]</scope>
    <source>
        <strain evidence="2 3">North Korean</strain>
    </source>
</reference>
<proteinExistence type="predicted"/>